<dbReference type="Proteomes" id="UP001215712">
    <property type="component" value="Unassembled WGS sequence"/>
</dbReference>
<comment type="caution">
    <text evidence="4">The sequence shown here is derived from an EMBL/GenBank/DDBJ whole genome shotgun (WGS) entry which is preliminary data.</text>
</comment>
<dbReference type="Pfam" id="PF00931">
    <property type="entry name" value="NB-ARC"/>
    <property type="match status" value="1"/>
</dbReference>
<evidence type="ECO:0000259" key="2">
    <source>
        <dbReference type="Pfam" id="PF00931"/>
    </source>
</evidence>
<dbReference type="SUPFAM" id="SSF52540">
    <property type="entry name" value="P-loop containing nucleoside triphosphate hydrolases"/>
    <property type="match status" value="1"/>
</dbReference>
<dbReference type="Gene3D" id="1.25.40.10">
    <property type="entry name" value="Tetratricopeptide repeat domain"/>
    <property type="match status" value="2"/>
</dbReference>
<dbReference type="GO" id="GO:0043531">
    <property type="term" value="F:ADP binding"/>
    <property type="evidence" value="ECO:0007669"/>
    <property type="project" value="InterPro"/>
</dbReference>
<sequence>MHSVLNMASISFGNTNSGLQAGIVNGTVNAQFYLHPERPETPPAPLSTVPFHRDRDFVSRDTLLDRICEKSSVPGSRIALVGIGGVGKSQLSIEYSYRVRSESPATWVFWVHASNAARFEQSFRDMANRAKIPGRQDPTVNIFQLVESWLQDSKRGKWLLVLDNVDDDGFLRQPLATVQQGLEVGQTNASTKPLLEFLPRSPNGSIIVTSRNKEVALRIVNDKDVIEIKPMNRPEALKLLQQKLGQVTETPDILTLVEELEYMPLAIVQAAGYIIHREPRCSVSQYLEKFRRSDREATKLLHHEAGHLFRDWEAKNSILVTWQISFDYIRRIRPSAADLLSLMSFFDRQGISEDLLQVQREIHNEDSSSEEITSNHHDEDMDSTSESNTDDEFNDDVTTLRDFSFIAVSENMTVFTMHRLVQLTVRVWLKTNGQIERWKEEFITSLHQRFPTGEYENWARCQSLFPHMKSAVSQRPGSQDSLRKWAALLYRGAWYAQESGNMAESMVMACKSRRERVLMFGLEDKETLASTAMLASVYRLEGRWGEAEQLFVQVMETSKTKLGVDHPDTLTSMANLASTYRNQGRWEEAEQLGVQVMETSKTKLGVDHPSTLTSMANLASTLWNQGRWEEAEQLEVQVMETSKTKLGVDHPSTLASMANLASTLWNQGRWEEAEQLFVQVMETSKTKLGVDHPDMLTSMANLASTYRNQGRWEEAEQLEVQVMETSKTKLGVDHPDTLTSMANLASTYRNQGRWEEAEQLGVQVMETSKTKLGVDHPSTLASMANLASTYRNQGRWEEAEQLEVQVMETRKTKLGVDHPDTLTSMANLASTYRNQGRWEEAEQLEVQVMETRKTKLGVDHPDTLTSMANLAHTLRSSGQYTAALQLMAECVQLLDRKLGPHHPHTTSSKSALNEWRGKVDSPSS</sequence>
<protein>
    <recommendedName>
        <fullName evidence="6">NB-ARC domain-containing protein</fullName>
    </recommendedName>
</protein>
<dbReference type="Pfam" id="PF13424">
    <property type="entry name" value="TPR_12"/>
    <property type="match status" value="3"/>
</dbReference>
<dbReference type="EMBL" id="JAQJAN010000003">
    <property type="protein sequence ID" value="KAJ5733743.1"/>
    <property type="molecule type" value="Genomic_DNA"/>
</dbReference>
<dbReference type="InterPro" id="IPR053137">
    <property type="entry name" value="NLR-like"/>
</dbReference>
<dbReference type="Pfam" id="PF25000">
    <property type="entry name" value="DUF7779"/>
    <property type="match status" value="1"/>
</dbReference>
<dbReference type="SMART" id="SM00028">
    <property type="entry name" value="TPR"/>
    <property type="match status" value="7"/>
</dbReference>
<feature type="compositionally biased region" description="Basic and acidic residues" evidence="1">
    <location>
        <begin position="915"/>
        <end position="924"/>
    </location>
</feature>
<proteinExistence type="predicted"/>
<keyword evidence="5" id="KW-1185">Reference proteome</keyword>
<dbReference type="NCBIfam" id="NF040586">
    <property type="entry name" value="FxSxx_TPR"/>
    <property type="match status" value="1"/>
</dbReference>
<dbReference type="SUPFAM" id="SSF48452">
    <property type="entry name" value="TPR-like"/>
    <property type="match status" value="3"/>
</dbReference>
<dbReference type="InterPro" id="IPR056681">
    <property type="entry name" value="DUF7779"/>
</dbReference>
<dbReference type="Pfam" id="PF13374">
    <property type="entry name" value="TPR_10"/>
    <property type="match status" value="3"/>
</dbReference>
<dbReference type="Gene3D" id="3.40.50.300">
    <property type="entry name" value="P-loop containing nucleotide triphosphate hydrolases"/>
    <property type="match status" value="1"/>
</dbReference>
<feature type="domain" description="NB-ARC" evidence="2">
    <location>
        <begin position="63"/>
        <end position="246"/>
    </location>
</feature>
<evidence type="ECO:0008006" key="6">
    <source>
        <dbReference type="Google" id="ProtNLM"/>
    </source>
</evidence>
<evidence type="ECO:0000313" key="5">
    <source>
        <dbReference type="Proteomes" id="UP001215712"/>
    </source>
</evidence>
<dbReference type="PRINTS" id="PR00381">
    <property type="entry name" value="KINESINLIGHT"/>
</dbReference>
<evidence type="ECO:0000259" key="3">
    <source>
        <dbReference type="Pfam" id="PF25000"/>
    </source>
</evidence>
<feature type="region of interest" description="Disordered" evidence="1">
    <location>
        <begin position="901"/>
        <end position="924"/>
    </location>
</feature>
<dbReference type="InterPro" id="IPR019734">
    <property type="entry name" value="TPR_rpt"/>
</dbReference>
<dbReference type="PANTHER" id="PTHR46082">
    <property type="entry name" value="ATP/GTP-BINDING PROTEIN-RELATED"/>
    <property type="match status" value="1"/>
</dbReference>
<name>A0AAD6HSP1_9EURO</name>
<dbReference type="PANTHER" id="PTHR46082:SF6">
    <property type="entry name" value="AAA+ ATPASE DOMAIN-CONTAINING PROTEIN-RELATED"/>
    <property type="match status" value="1"/>
</dbReference>
<reference evidence="4" key="2">
    <citation type="submission" date="2023-01" db="EMBL/GenBank/DDBJ databases">
        <authorList>
            <person name="Petersen C."/>
        </authorList>
    </citation>
    <scope>NUCLEOTIDE SEQUENCE</scope>
    <source>
        <strain evidence="4">IBT 17514</strain>
    </source>
</reference>
<feature type="compositionally biased region" description="Acidic residues" evidence="1">
    <location>
        <begin position="380"/>
        <end position="393"/>
    </location>
</feature>
<feature type="domain" description="DUF7779" evidence="3">
    <location>
        <begin position="331"/>
        <end position="430"/>
    </location>
</feature>
<reference evidence="4" key="1">
    <citation type="journal article" date="2023" name="IMA Fungus">
        <title>Comparative genomic study of the Penicillium genus elucidates a diverse pangenome and 15 lateral gene transfer events.</title>
        <authorList>
            <person name="Petersen C."/>
            <person name="Sorensen T."/>
            <person name="Nielsen M.R."/>
            <person name="Sondergaard T.E."/>
            <person name="Sorensen J.L."/>
            <person name="Fitzpatrick D.A."/>
            <person name="Frisvad J.C."/>
            <person name="Nielsen K.L."/>
        </authorList>
    </citation>
    <scope>NUCLEOTIDE SEQUENCE</scope>
    <source>
        <strain evidence="4">IBT 17514</strain>
    </source>
</reference>
<evidence type="ECO:0000256" key="1">
    <source>
        <dbReference type="SAM" id="MobiDB-lite"/>
    </source>
</evidence>
<dbReference type="InterPro" id="IPR027417">
    <property type="entry name" value="P-loop_NTPase"/>
</dbReference>
<feature type="region of interest" description="Disordered" evidence="1">
    <location>
        <begin position="365"/>
        <end position="393"/>
    </location>
</feature>
<dbReference type="InterPro" id="IPR011990">
    <property type="entry name" value="TPR-like_helical_dom_sf"/>
</dbReference>
<evidence type="ECO:0000313" key="4">
    <source>
        <dbReference type="EMBL" id="KAJ5733743.1"/>
    </source>
</evidence>
<dbReference type="InterPro" id="IPR002182">
    <property type="entry name" value="NB-ARC"/>
</dbReference>
<dbReference type="AlphaFoldDB" id="A0AAD6HSP1"/>
<organism evidence="4 5">
    <name type="scientific">Penicillium malachiteum</name>
    <dbReference type="NCBI Taxonomy" id="1324776"/>
    <lineage>
        <taxon>Eukaryota</taxon>
        <taxon>Fungi</taxon>
        <taxon>Dikarya</taxon>
        <taxon>Ascomycota</taxon>
        <taxon>Pezizomycotina</taxon>
        <taxon>Eurotiomycetes</taxon>
        <taxon>Eurotiomycetidae</taxon>
        <taxon>Eurotiales</taxon>
        <taxon>Aspergillaceae</taxon>
        <taxon>Penicillium</taxon>
    </lineage>
</organism>
<gene>
    <name evidence="4" type="ORF">N7493_002529</name>
</gene>
<accession>A0AAD6HSP1</accession>